<dbReference type="GO" id="GO:0005886">
    <property type="term" value="C:plasma membrane"/>
    <property type="evidence" value="ECO:0007669"/>
    <property type="project" value="UniProtKB-SubCell"/>
</dbReference>
<dbReference type="InterPro" id="IPR001851">
    <property type="entry name" value="ABC_transp_permease"/>
</dbReference>
<keyword evidence="4 6" id="KW-1133">Transmembrane helix</keyword>
<feature type="transmembrane region" description="Helical" evidence="6">
    <location>
        <begin position="231"/>
        <end position="257"/>
    </location>
</feature>
<keyword evidence="8" id="KW-1185">Reference proteome</keyword>
<protein>
    <submittedName>
        <fullName evidence="7">Amino acid/amide ABC transporter membrane protein 2, HAAT family</fullName>
    </submittedName>
</protein>
<evidence type="ECO:0000256" key="6">
    <source>
        <dbReference type="SAM" id="Phobius"/>
    </source>
</evidence>
<evidence type="ECO:0000256" key="4">
    <source>
        <dbReference type="ARBA" id="ARBA00022989"/>
    </source>
</evidence>
<reference evidence="8" key="1">
    <citation type="submission" date="2016-10" db="EMBL/GenBank/DDBJ databases">
        <authorList>
            <person name="Varghese N."/>
            <person name="Submissions S."/>
        </authorList>
    </citation>
    <scope>NUCLEOTIDE SEQUENCE [LARGE SCALE GENOMIC DNA]</scope>
    <source>
        <strain evidence="8">DSM 7481</strain>
    </source>
</reference>
<evidence type="ECO:0000256" key="5">
    <source>
        <dbReference type="ARBA" id="ARBA00023136"/>
    </source>
</evidence>
<dbReference type="PANTHER" id="PTHR30482">
    <property type="entry name" value="HIGH-AFFINITY BRANCHED-CHAIN AMINO ACID TRANSPORT SYSTEM PERMEASE"/>
    <property type="match status" value="1"/>
</dbReference>
<dbReference type="AlphaFoldDB" id="A0A1I1T749"/>
<feature type="transmembrane region" description="Helical" evidence="6">
    <location>
        <begin position="20"/>
        <end position="37"/>
    </location>
</feature>
<dbReference type="OrthoDB" id="9034298at2"/>
<organism evidence="7 8">
    <name type="scientific">Paracidovorax konjaci</name>
    <dbReference type="NCBI Taxonomy" id="32040"/>
    <lineage>
        <taxon>Bacteria</taxon>
        <taxon>Pseudomonadati</taxon>
        <taxon>Pseudomonadota</taxon>
        <taxon>Betaproteobacteria</taxon>
        <taxon>Burkholderiales</taxon>
        <taxon>Comamonadaceae</taxon>
        <taxon>Paracidovorax</taxon>
    </lineage>
</organism>
<gene>
    <name evidence="7" type="ORF">SAMN04489710_103176</name>
</gene>
<sequence>MPTTSSSSAGRHYSFRPLNIGRAVVWSAFALVLIVAPKVFTSSLALTMLAQIGYLIIICLSYNILLGQGGMLSFGHAVYTGMGSFLAVHAMNWASQGKLPIPLVLIPLVGGLAGMLFAVLLGFVTTKKSGTTFAMITLGIGELVASMALMFPEFFGGEGGITTDRVYGKGFLGITFGPALQVYYLIAAYCFVCTALMFAFTGTPLGRILNAVRDNPERVEFIGYNTQRVRYYAFIIAGFFAGIGGALAAINFEIVTAADSVSVMRSGSYLLFTFLGGATFFFGPIIGAVLLVFASVLLSELSKAWLLYLGLVFLFMVMYAPGGIASLIMMNLRVARYGRLRALLPSYLALGSTAMVAVLGAAAMIEMTYHLQLNAALGPHIGFLGATLDARSPSTWIATGLVFAVGLVLFELCRRNFARRWGATQEAIERDMQRGVAGKGGNA</sequence>
<dbReference type="PANTHER" id="PTHR30482:SF17">
    <property type="entry name" value="ABC TRANSPORTER ATP-BINDING PROTEIN"/>
    <property type="match status" value="1"/>
</dbReference>
<dbReference type="Pfam" id="PF02653">
    <property type="entry name" value="BPD_transp_2"/>
    <property type="match status" value="1"/>
</dbReference>
<evidence type="ECO:0000256" key="3">
    <source>
        <dbReference type="ARBA" id="ARBA00022692"/>
    </source>
</evidence>
<proteinExistence type="predicted"/>
<dbReference type="GO" id="GO:0015658">
    <property type="term" value="F:branched-chain amino acid transmembrane transporter activity"/>
    <property type="evidence" value="ECO:0007669"/>
    <property type="project" value="InterPro"/>
</dbReference>
<keyword evidence="5 6" id="KW-0472">Membrane</keyword>
<evidence type="ECO:0000256" key="1">
    <source>
        <dbReference type="ARBA" id="ARBA00004651"/>
    </source>
</evidence>
<evidence type="ECO:0000313" key="7">
    <source>
        <dbReference type="EMBL" id="SFD54435.1"/>
    </source>
</evidence>
<name>A0A1I1T749_9BURK</name>
<evidence type="ECO:0000256" key="2">
    <source>
        <dbReference type="ARBA" id="ARBA00022475"/>
    </source>
</evidence>
<feature type="transmembrane region" description="Helical" evidence="6">
    <location>
        <begin position="305"/>
        <end position="330"/>
    </location>
</feature>
<feature type="transmembrane region" description="Helical" evidence="6">
    <location>
        <begin position="269"/>
        <end position="293"/>
    </location>
</feature>
<dbReference type="InterPro" id="IPR043428">
    <property type="entry name" value="LivM-like"/>
</dbReference>
<feature type="transmembrane region" description="Helical" evidence="6">
    <location>
        <begin position="171"/>
        <end position="200"/>
    </location>
</feature>
<comment type="subcellular location">
    <subcellularLocation>
        <location evidence="1">Cell membrane</location>
        <topology evidence="1">Multi-pass membrane protein</topology>
    </subcellularLocation>
</comment>
<feature type="transmembrane region" description="Helical" evidence="6">
    <location>
        <begin position="342"/>
        <end position="365"/>
    </location>
</feature>
<keyword evidence="2" id="KW-1003">Cell membrane</keyword>
<feature type="transmembrane region" description="Helical" evidence="6">
    <location>
        <begin position="71"/>
        <end position="91"/>
    </location>
</feature>
<feature type="transmembrane region" description="Helical" evidence="6">
    <location>
        <begin position="394"/>
        <end position="413"/>
    </location>
</feature>
<dbReference type="Proteomes" id="UP000199517">
    <property type="component" value="Unassembled WGS sequence"/>
</dbReference>
<feature type="transmembrane region" description="Helical" evidence="6">
    <location>
        <begin position="44"/>
        <end position="65"/>
    </location>
</feature>
<dbReference type="RefSeq" id="WP_092950281.1">
    <property type="nucleotide sequence ID" value="NZ_FOMQ01000003.1"/>
</dbReference>
<dbReference type="STRING" id="32040.SAMN04489710_103176"/>
<keyword evidence="3 6" id="KW-0812">Transmembrane</keyword>
<dbReference type="EMBL" id="FOMQ01000003">
    <property type="protein sequence ID" value="SFD54435.1"/>
    <property type="molecule type" value="Genomic_DNA"/>
</dbReference>
<evidence type="ECO:0000313" key="8">
    <source>
        <dbReference type="Proteomes" id="UP000199517"/>
    </source>
</evidence>
<feature type="transmembrane region" description="Helical" evidence="6">
    <location>
        <begin position="103"/>
        <end position="124"/>
    </location>
</feature>
<dbReference type="CDD" id="cd06581">
    <property type="entry name" value="TM_PBP1_LivM_like"/>
    <property type="match status" value="1"/>
</dbReference>
<accession>A0A1I1T749</accession>